<accession>K3WH06</accession>
<reference evidence="3" key="3">
    <citation type="submission" date="2015-02" db="UniProtKB">
        <authorList>
            <consortium name="EnsemblProtists"/>
        </authorList>
    </citation>
    <scope>IDENTIFICATION</scope>
    <source>
        <strain evidence="3">DAOM BR144</strain>
    </source>
</reference>
<feature type="compositionally biased region" description="Polar residues" evidence="1">
    <location>
        <begin position="206"/>
        <end position="216"/>
    </location>
</feature>
<dbReference type="PANTHER" id="PTHR12847">
    <property type="entry name" value="ATP-BINDING CASSETTE ABC TRANSPORTER-RELATED"/>
    <property type="match status" value="1"/>
</dbReference>
<dbReference type="PANTHER" id="PTHR12847:SF9">
    <property type="entry name" value="NECAP-LIKE PROTEIN CG9132"/>
    <property type="match status" value="1"/>
</dbReference>
<dbReference type="InterPro" id="IPR011993">
    <property type="entry name" value="PH-like_dom_sf"/>
</dbReference>
<dbReference type="Pfam" id="PF07933">
    <property type="entry name" value="DUF1681"/>
    <property type="match status" value="1"/>
</dbReference>
<dbReference type="AlphaFoldDB" id="K3WH06"/>
<dbReference type="EnsemblProtists" id="PYU1_T004247">
    <property type="protein sequence ID" value="PYU1_T004247"/>
    <property type="gene ID" value="PYU1_G004237"/>
</dbReference>
<proteinExistence type="predicted"/>
<dbReference type="SUPFAM" id="SSF50729">
    <property type="entry name" value="PH domain-like"/>
    <property type="match status" value="1"/>
</dbReference>
<evidence type="ECO:0000313" key="4">
    <source>
        <dbReference type="Proteomes" id="UP000019132"/>
    </source>
</evidence>
<organism evidence="3 4">
    <name type="scientific">Globisporangium ultimum (strain ATCC 200006 / CBS 805.95 / DAOM BR144)</name>
    <name type="common">Pythium ultimum</name>
    <dbReference type="NCBI Taxonomy" id="431595"/>
    <lineage>
        <taxon>Eukaryota</taxon>
        <taxon>Sar</taxon>
        <taxon>Stramenopiles</taxon>
        <taxon>Oomycota</taxon>
        <taxon>Peronosporomycetes</taxon>
        <taxon>Pythiales</taxon>
        <taxon>Pythiaceae</taxon>
        <taxon>Globisporangium</taxon>
    </lineage>
</organism>
<dbReference type="VEuPathDB" id="FungiDB:PYU1_G004237"/>
<feature type="domain" description="NECAP PHear" evidence="2">
    <location>
        <begin position="16"/>
        <end position="205"/>
    </location>
</feature>
<dbReference type="GO" id="GO:0006897">
    <property type="term" value="P:endocytosis"/>
    <property type="evidence" value="ECO:0007669"/>
    <property type="project" value="InterPro"/>
</dbReference>
<feature type="compositionally biased region" description="Acidic residues" evidence="1">
    <location>
        <begin position="270"/>
        <end position="282"/>
    </location>
</feature>
<reference evidence="4" key="2">
    <citation type="submission" date="2010-04" db="EMBL/GenBank/DDBJ databases">
        <authorList>
            <person name="Buell R."/>
            <person name="Hamilton J."/>
            <person name="Hostetler J."/>
        </authorList>
    </citation>
    <scope>NUCLEOTIDE SEQUENCE [LARGE SCALE GENOMIC DNA]</scope>
    <source>
        <strain evidence="4">DAOM:BR144</strain>
    </source>
</reference>
<dbReference type="Proteomes" id="UP000019132">
    <property type="component" value="Unassembled WGS sequence"/>
</dbReference>
<dbReference type="CDD" id="cd13228">
    <property type="entry name" value="PHear_NECAP"/>
    <property type="match status" value="1"/>
</dbReference>
<feature type="region of interest" description="Disordered" evidence="1">
    <location>
        <begin position="170"/>
        <end position="190"/>
    </location>
</feature>
<dbReference type="STRING" id="431595.K3WH06"/>
<evidence type="ECO:0000259" key="2">
    <source>
        <dbReference type="Pfam" id="PF07933"/>
    </source>
</evidence>
<reference evidence="4" key="1">
    <citation type="journal article" date="2010" name="Genome Biol.">
        <title>Genome sequence of the necrotrophic plant pathogen Pythium ultimum reveals original pathogenicity mechanisms and effector repertoire.</title>
        <authorList>
            <person name="Levesque C.A."/>
            <person name="Brouwer H."/>
            <person name="Cano L."/>
            <person name="Hamilton J.P."/>
            <person name="Holt C."/>
            <person name="Huitema E."/>
            <person name="Raffaele S."/>
            <person name="Robideau G.P."/>
            <person name="Thines M."/>
            <person name="Win J."/>
            <person name="Zerillo M.M."/>
            <person name="Beakes G.W."/>
            <person name="Boore J.L."/>
            <person name="Busam D."/>
            <person name="Dumas B."/>
            <person name="Ferriera S."/>
            <person name="Fuerstenberg S.I."/>
            <person name="Gachon C.M."/>
            <person name="Gaulin E."/>
            <person name="Govers F."/>
            <person name="Grenville-Briggs L."/>
            <person name="Horner N."/>
            <person name="Hostetler J."/>
            <person name="Jiang R.H."/>
            <person name="Johnson J."/>
            <person name="Krajaejun T."/>
            <person name="Lin H."/>
            <person name="Meijer H.J."/>
            <person name="Moore B."/>
            <person name="Morris P."/>
            <person name="Phuntmart V."/>
            <person name="Puiu D."/>
            <person name="Shetty J."/>
            <person name="Stajich J.E."/>
            <person name="Tripathy S."/>
            <person name="Wawra S."/>
            <person name="van West P."/>
            <person name="Whitty B.R."/>
            <person name="Coutinho P.M."/>
            <person name="Henrissat B."/>
            <person name="Martin F."/>
            <person name="Thomas P.D."/>
            <person name="Tyler B.M."/>
            <person name="De Vries R.P."/>
            <person name="Kamoun S."/>
            <person name="Yandell M."/>
            <person name="Tisserat N."/>
            <person name="Buell C.R."/>
        </authorList>
    </citation>
    <scope>NUCLEOTIDE SEQUENCE</scope>
    <source>
        <strain evidence="4">DAOM:BR144</strain>
    </source>
</reference>
<evidence type="ECO:0000256" key="1">
    <source>
        <dbReference type="SAM" id="MobiDB-lite"/>
    </source>
</evidence>
<dbReference type="HOGENOM" id="CLU_961310_0_0_1"/>
<dbReference type="EMBL" id="GL376567">
    <property type="status" value="NOT_ANNOTATED_CDS"/>
    <property type="molecule type" value="Genomic_DNA"/>
</dbReference>
<feature type="region of interest" description="Disordered" evidence="1">
    <location>
        <begin position="206"/>
        <end position="282"/>
    </location>
</feature>
<dbReference type="Gene3D" id="2.30.29.30">
    <property type="entry name" value="Pleckstrin-homology domain (PH domain)/Phosphotyrosine-binding domain (PTB)"/>
    <property type="match status" value="1"/>
</dbReference>
<feature type="compositionally biased region" description="Low complexity" evidence="1">
    <location>
        <begin position="170"/>
        <end position="182"/>
    </location>
</feature>
<dbReference type="InterPro" id="IPR012466">
    <property type="entry name" value="NECAP_PHear"/>
</dbReference>
<keyword evidence="4" id="KW-1185">Reference proteome</keyword>
<dbReference type="GO" id="GO:0030125">
    <property type="term" value="C:clathrin vesicle coat"/>
    <property type="evidence" value="ECO:0007669"/>
    <property type="project" value="TreeGrafter"/>
</dbReference>
<evidence type="ECO:0000313" key="3">
    <source>
        <dbReference type="EnsemblProtists" id="PYU1_T004247"/>
    </source>
</evidence>
<dbReference type="eggNOG" id="KOG2500">
    <property type="taxonomic scope" value="Eukaryota"/>
</dbReference>
<protein>
    <recommendedName>
        <fullName evidence="2">NECAP PHear domain-containing protein</fullName>
    </recommendedName>
</protein>
<name>K3WH06_GLOUD</name>
<sequence>MASDATQALPDEFVLQQMLFQESGVWIYHVPAGQVSTLSPRADSWDPEHPFLTGSLQIVQKGEACWIKLFEPAKPDADGASNESGAANKTLFAQCPIEISKELALDVYVQDCVDSSRYFMIRVEDEQTKRRAYVGIGFPERSSAFNFKATLQDYAKYCLRQIEATALSLSTGGDDATASGDGMPSPGKSQAFSLLEGQTIRINLKLNSNNSGSATESAEKLLRRRSSSGGDTSGPVKIPMIPPPPGDLTPSSAAVEVPKATQTQAASVVADDDEDWGDFTSA</sequence>
<dbReference type="InParanoid" id="K3WH06"/>